<dbReference type="NCBIfam" id="TIGR00632">
    <property type="entry name" value="vsr"/>
    <property type="match status" value="1"/>
</dbReference>
<dbReference type="Pfam" id="PF03852">
    <property type="entry name" value="Vsr"/>
    <property type="match status" value="1"/>
</dbReference>
<dbReference type="GO" id="GO:0004519">
    <property type="term" value="F:endonuclease activity"/>
    <property type="evidence" value="ECO:0007669"/>
    <property type="project" value="UniProtKB-KW"/>
</dbReference>
<evidence type="ECO:0000256" key="4">
    <source>
        <dbReference type="ARBA" id="ARBA00022801"/>
    </source>
</evidence>
<dbReference type="InterPro" id="IPR011335">
    <property type="entry name" value="Restrct_endonuc-II-like"/>
</dbReference>
<keyword evidence="2 9" id="KW-0255">Endonuclease</keyword>
<evidence type="ECO:0000256" key="7">
    <source>
        <dbReference type="SAM" id="MobiDB-lite"/>
    </source>
</evidence>
<dbReference type="AlphaFoldDB" id="A0A1Y5PJ41"/>
<comment type="similarity">
    <text evidence="6">Belongs to the Vsr family.</text>
</comment>
<evidence type="ECO:0000259" key="8">
    <source>
        <dbReference type="Pfam" id="PF04480"/>
    </source>
</evidence>
<dbReference type="CDD" id="cd00221">
    <property type="entry name" value="Vsr"/>
    <property type="match status" value="1"/>
</dbReference>
<evidence type="ECO:0000256" key="1">
    <source>
        <dbReference type="ARBA" id="ARBA00022722"/>
    </source>
</evidence>
<evidence type="ECO:0000256" key="5">
    <source>
        <dbReference type="ARBA" id="ARBA00023204"/>
    </source>
</evidence>
<keyword evidence="3" id="KW-0227">DNA damage</keyword>
<name>A0A1Y5PJ41_9MYCO</name>
<proteinExistence type="inferred from homology"/>
<dbReference type="EMBL" id="FLQS01000057">
    <property type="protein sequence ID" value="SBS78757.1"/>
    <property type="molecule type" value="Genomic_DNA"/>
</dbReference>
<dbReference type="EC" id="3.1.-.-" evidence="9"/>
<organism evidence="9">
    <name type="scientific">uncultured Mycobacterium sp</name>
    <dbReference type="NCBI Taxonomy" id="171292"/>
    <lineage>
        <taxon>Bacteria</taxon>
        <taxon>Bacillati</taxon>
        <taxon>Actinomycetota</taxon>
        <taxon>Actinomycetes</taxon>
        <taxon>Mycobacteriales</taxon>
        <taxon>Mycobacteriaceae</taxon>
        <taxon>Mycobacterium</taxon>
        <taxon>environmental samples</taxon>
    </lineage>
</organism>
<feature type="compositionally biased region" description="Polar residues" evidence="7">
    <location>
        <begin position="1"/>
        <end position="10"/>
    </location>
</feature>
<gene>
    <name evidence="9" type="primary">vsr</name>
    <name evidence="9" type="ORF">MHPYR_600011</name>
</gene>
<dbReference type="Pfam" id="PF04480">
    <property type="entry name" value="DUF559"/>
    <property type="match status" value="1"/>
</dbReference>
<dbReference type="GO" id="GO:0016787">
    <property type="term" value="F:hydrolase activity"/>
    <property type="evidence" value="ECO:0007669"/>
    <property type="project" value="UniProtKB-KW"/>
</dbReference>
<dbReference type="GO" id="GO:0006298">
    <property type="term" value="P:mismatch repair"/>
    <property type="evidence" value="ECO:0007669"/>
    <property type="project" value="InterPro"/>
</dbReference>
<feature type="domain" description="DUF559" evidence="8">
    <location>
        <begin position="110"/>
        <end position="146"/>
    </location>
</feature>
<evidence type="ECO:0000256" key="3">
    <source>
        <dbReference type="ARBA" id="ARBA00022763"/>
    </source>
</evidence>
<evidence type="ECO:0000313" key="9">
    <source>
        <dbReference type="EMBL" id="SBS78757.1"/>
    </source>
</evidence>
<keyword evidence="5" id="KW-0234">DNA repair</keyword>
<dbReference type="Gene3D" id="3.40.960.10">
    <property type="entry name" value="VSR Endonuclease"/>
    <property type="match status" value="1"/>
</dbReference>
<dbReference type="InterPro" id="IPR004603">
    <property type="entry name" value="DNA_mismatch_endonuc_vsr"/>
</dbReference>
<evidence type="ECO:0000256" key="2">
    <source>
        <dbReference type="ARBA" id="ARBA00022759"/>
    </source>
</evidence>
<dbReference type="SUPFAM" id="SSF52980">
    <property type="entry name" value="Restriction endonuclease-like"/>
    <property type="match status" value="1"/>
</dbReference>
<dbReference type="InterPro" id="IPR007569">
    <property type="entry name" value="DUF559"/>
</dbReference>
<sequence>MTNSNRSTTPVGHEAETYVTTPGRSRNMAAIRRTNTKPEVALRSALHRAGYRFRKDFAIRVDRKLMRPDIAFTKRRVAVFVDGCFWHSCPEHGRKPTVNGEYWSPKLVGNAERDKAQTAALQSEGWTVLRFWEHEHEAAILAAIQRALQGD</sequence>
<keyword evidence="4 9" id="KW-0378">Hydrolase</keyword>
<reference evidence="9" key="1">
    <citation type="submission" date="2016-03" db="EMBL/GenBank/DDBJ databases">
        <authorList>
            <person name="Ploux O."/>
        </authorList>
    </citation>
    <scope>NUCLEOTIDE SEQUENCE</scope>
    <source>
        <strain evidence="9">UC10</strain>
    </source>
</reference>
<accession>A0A1Y5PJ41</accession>
<protein>
    <submittedName>
        <fullName evidence="9">NaeI very short patch repair endonuclease</fullName>
        <ecNumber evidence="9">3.1.-.-</ecNumber>
    </submittedName>
</protein>
<evidence type="ECO:0000256" key="6">
    <source>
        <dbReference type="ARBA" id="ARBA00029466"/>
    </source>
</evidence>
<feature type="region of interest" description="Disordered" evidence="7">
    <location>
        <begin position="1"/>
        <end position="26"/>
    </location>
</feature>
<keyword evidence="1" id="KW-0540">Nuclease</keyword>